<dbReference type="SUPFAM" id="SSF56672">
    <property type="entry name" value="DNA/RNA polymerases"/>
    <property type="match status" value="1"/>
</dbReference>
<dbReference type="InterPro" id="IPR029262">
    <property type="entry name" value="RPOL_N"/>
</dbReference>
<dbReference type="FunFam" id="1.10.287.280:FF:000001">
    <property type="entry name" value="DNA-directed RNA polymerase"/>
    <property type="match status" value="1"/>
</dbReference>
<keyword evidence="6 11" id="KW-0548">Nucleotidyltransferase</keyword>
<evidence type="ECO:0000256" key="4">
    <source>
        <dbReference type="ARBA" id="ARBA00022478"/>
    </source>
</evidence>
<dbReference type="Gene3D" id="1.10.150.20">
    <property type="entry name" value="5' to 3' exonuclease, C-terminal subdomain"/>
    <property type="match status" value="1"/>
</dbReference>
<dbReference type="Pfam" id="PF00940">
    <property type="entry name" value="RNA_pol"/>
    <property type="match status" value="1"/>
</dbReference>
<evidence type="ECO:0000256" key="3">
    <source>
        <dbReference type="ARBA" id="ARBA00009493"/>
    </source>
</evidence>
<dbReference type="InterPro" id="IPR024075">
    <property type="entry name" value="DNA-dir_RNA_pol_helix_hairp_sf"/>
</dbReference>
<reference evidence="14 15" key="1">
    <citation type="submission" date="2019-04" db="EMBL/GenBank/DDBJ databases">
        <title>High contiguity whole genome sequence and gene annotation resource for two Venturia nashicola isolates.</title>
        <authorList>
            <person name="Prokchorchik M."/>
            <person name="Won K."/>
            <person name="Lee Y."/>
            <person name="Choi E.D."/>
            <person name="Segonzac C."/>
            <person name="Sohn K.H."/>
        </authorList>
    </citation>
    <scope>NUCLEOTIDE SEQUENCE [LARGE SCALE GENOMIC DNA]</scope>
    <source>
        <strain evidence="14 15">PRI2</strain>
    </source>
</reference>
<dbReference type="InterPro" id="IPR002092">
    <property type="entry name" value="DNA-dir_Rpol_phage-type"/>
</dbReference>
<dbReference type="Gene3D" id="1.10.287.260">
    <property type="match status" value="1"/>
</dbReference>
<sequence>MLAAAKRKLKPRSTTSKQLDAAFQQLNLPWLCPAQTRRAASLTPCAQSLDLSRHHPRPLATRTPAASRFLATATTDYFGPSTAGDNIPFIASQYPPHHSPTRISDRPGSAIRPWSSTSAIVINDSISTPPIAVRTNRLGIGGDGSELLSNLHTCLTVGRFERAESIIRRLAKLYVPTATEILLAHNLYLRSLLDSLMLGRGNYSPRKIQQWFEVEMRQAGVSPDATTYAILCRLAMVTLSGGSRDRTIRRHLHHAEEAGLLNETMSSGEFHEDEWLELFRIREDIYAQSQIEAVEAEIAVADPPKVTSSAPTPQQPRLIDLDIKPVQQKGAGLSSLKSTLANVHNFNPSLLQASTSPDQSDEDRHQAILYARQIHLEEAVVDSTIERWKSENESMLKLGINPALQRKSIGAMMWEWHADLESGVKEELKAIKAMLDKPESMQREEMESTMLELGPYLEQVPPERMAAITILTVFHYLSQFSNEGPMVLSRLTSKLGRVLESEASTQGYINKERHLGRLSARSKRARILSKIHGAQEPMQGPDTSTGERPMYDNYARWPMHIKHRVAALMLSKLVDKVKILVTDNQGKEGEKGKRRNPPQKEPAFRHSVDSAGGRRVGNIHPHEALTNMMGRVPSRNAIGLSGHLPMLVEPLPWRGFKAGGYIRYPGQFMRAKDGDTIQEMYSRAAIEKGDMDQVFAGLDVLGRAAWNINTPILEIMVEVWNSGEALADIPPLNVEIVYPPEPDSSADGLARYLWRKEVERLDNERMGLHSQRCFQNLQLETAKAFANETFYFPHNIDFRGRAYPLPPFLNHMGADGCRGLLRFAKGRVLGPEGLRWLKIHLANVFGNNKSTLSQREQFATDHLDDIYDSVSKPLTGKRWWLQGEDPWQVLATCFEIHNALESGDPETFLSHMPVHQDGTCNGLQHYAALGGDKIGAAQVNLEPGDRPADIYSGVADLVRSSIHADAEDGNELALLLKDKVTRKLVKQTVMTNVYGVTFVGARAQVQKQLDDAMPHSQTNSVKGKRTNNGPLASYVAKKIFKALAAMFQGAHAIQYWLGECANRISTLVTPEQIALIKAKADGKAASIGKSKYTKQAIASNEKSFDGRHFQVTDFKSSVVWTTPLKLPVVQPYRASRQREIKTSLQNITLRESRPGDPIAKRKQQQAFPPNFVHSLDATHMLLSALKCDELGLTFAAVHDSYWTHAADVPVMNAVLRDCFVSMHEEDIIGRLAAEFKVRYKDSMRLATVYASSPVGKQILQHRANKGLLKSNTRRTGGAFTAELLEEWERQQLLKSDDPAEVEKGKAMVTTASIFESVEDAEQFRPPPEDIDAVAEVIGPDGIPNDAALEKVLNEEMPELEDTDVRDDVVDNMPEEAEGLGAAQKIAARGRKQAPVKHVPKTFVWVALQFPEVPKKGDFDVSRVKESTYFFS</sequence>
<dbReference type="InterPro" id="IPR046950">
    <property type="entry name" value="DNA-dir_Rpol_C_phage-type"/>
</dbReference>
<dbReference type="SMART" id="SM01311">
    <property type="entry name" value="RPOL_N"/>
    <property type="match status" value="1"/>
</dbReference>
<accession>A0A4Z1PIZ3</accession>
<evidence type="ECO:0000256" key="10">
    <source>
        <dbReference type="ARBA" id="ARBA00048552"/>
    </source>
</evidence>
<organism evidence="14 15">
    <name type="scientific">Venturia nashicola</name>
    <dbReference type="NCBI Taxonomy" id="86259"/>
    <lineage>
        <taxon>Eukaryota</taxon>
        <taxon>Fungi</taxon>
        <taxon>Dikarya</taxon>
        <taxon>Ascomycota</taxon>
        <taxon>Pezizomycotina</taxon>
        <taxon>Dothideomycetes</taxon>
        <taxon>Pleosporomycetidae</taxon>
        <taxon>Venturiales</taxon>
        <taxon>Venturiaceae</taxon>
        <taxon>Venturia</taxon>
    </lineage>
</organism>
<evidence type="ECO:0000256" key="9">
    <source>
        <dbReference type="ARBA" id="ARBA00023163"/>
    </source>
</evidence>
<keyword evidence="5 11" id="KW-0808">Transferase</keyword>
<dbReference type="PANTHER" id="PTHR10102:SF0">
    <property type="entry name" value="DNA-DIRECTED RNA POLYMERASE, MITOCHONDRIAL"/>
    <property type="match status" value="1"/>
</dbReference>
<dbReference type="PROSITE" id="PS00489">
    <property type="entry name" value="RNA_POL_PHAGE_2"/>
    <property type="match status" value="1"/>
</dbReference>
<comment type="catalytic activity">
    <reaction evidence="10 11">
        <text>RNA(n) + a ribonucleoside 5'-triphosphate = RNA(n+1) + diphosphate</text>
        <dbReference type="Rhea" id="RHEA:21248"/>
        <dbReference type="Rhea" id="RHEA-COMP:14527"/>
        <dbReference type="Rhea" id="RHEA-COMP:17342"/>
        <dbReference type="ChEBI" id="CHEBI:33019"/>
        <dbReference type="ChEBI" id="CHEBI:61557"/>
        <dbReference type="ChEBI" id="CHEBI:140395"/>
        <dbReference type="EC" id="2.7.7.6"/>
    </reaction>
</comment>
<dbReference type="InterPro" id="IPR037159">
    <property type="entry name" value="RNA_POL_N_sf"/>
</dbReference>
<keyword evidence="9 11" id="KW-0804">Transcription</keyword>
<comment type="similarity">
    <text evidence="3 11">Belongs to the phage and mitochondrial RNA polymerase family.</text>
</comment>
<comment type="caution">
    <text evidence="14">The sequence shown here is derived from an EMBL/GenBank/DDBJ whole genome shotgun (WGS) entry which is preliminary data.</text>
</comment>
<evidence type="ECO:0000256" key="8">
    <source>
        <dbReference type="ARBA" id="ARBA00023128"/>
    </source>
</evidence>
<feature type="region of interest" description="Disordered" evidence="12">
    <location>
        <begin position="584"/>
        <end position="616"/>
    </location>
</feature>
<dbReference type="PROSITE" id="PS00900">
    <property type="entry name" value="RNA_POL_PHAGE_1"/>
    <property type="match status" value="1"/>
</dbReference>
<comment type="function">
    <text evidence="1 11">DNA-dependent RNA polymerase catalyzes the transcription of DNA into RNA using the four ribonucleoside triphosphates as substrates.</text>
</comment>
<keyword evidence="15" id="KW-1185">Reference proteome</keyword>
<name>A0A4Z1PIZ3_9PEZI</name>
<evidence type="ECO:0000259" key="13">
    <source>
        <dbReference type="SMART" id="SM01311"/>
    </source>
</evidence>
<dbReference type="STRING" id="86259.A0A4Z1PIZ3"/>
<protein>
    <recommendedName>
        <fullName evidence="11">DNA-directed RNA polymerase</fullName>
        <ecNumber evidence="11">2.7.7.6</ecNumber>
    </recommendedName>
</protein>
<keyword evidence="4 11" id="KW-0240">DNA-directed RNA polymerase</keyword>
<dbReference type="Pfam" id="PF14700">
    <property type="entry name" value="RPOL_N"/>
    <property type="match status" value="1"/>
</dbReference>
<dbReference type="GO" id="GO:0034245">
    <property type="term" value="C:mitochondrial DNA-directed RNA polymerase complex"/>
    <property type="evidence" value="ECO:0007669"/>
    <property type="project" value="TreeGrafter"/>
</dbReference>
<gene>
    <name evidence="14" type="ORF">E6O75_ATG03584</name>
</gene>
<evidence type="ECO:0000256" key="5">
    <source>
        <dbReference type="ARBA" id="ARBA00022679"/>
    </source>
</evidence>
<evidence type="ECO:0000256" key="2">
    <source>
        <dbReference type="ARBA" id="ARBA00004173"/>
    </source>
</evidence>
<evidence type="ECO:0000313" key="15">
    <source>
        <dbReference type="Proteomes" id="UP000298493"/>
    </source>
</evidence>
<dbReference type="Gene3D" id="1.10.1320.10">
    <property type="entry name" value="DNA-directed RNA polymerase, N-terminal domain"/>
    <property type="match status" value="1"/>
</dbReference>
<evidence type="ECO:0000313" key="14">
    <source>
        <dbReference type="EMBL" id="TID25721.1"/>
    </source>
</evidence>
<evidence type="ECO:0000256" key="6">
    <source>
        <dbReference type="ARBA" id="ARBA00022695"/>
    </source>
</evidence>
<dbReference type="PANTHER" id="PTHR10102">
    <property type="entry name" value="DNA-DIRECTED RNA POLYMERASE, MITOCHONDRIAL"/>
    <property type="match status" value="1"/>
</dbReference>
<feature type="domain" description="DNA-directed RNA polymerase N-terminal" evidence="13">
    <location>
        <begin position="371"/>
        <end position="703"/>
    </location>
</feature>
<dbReference type="GO" id="GO:0001018">
    <property type="term" value="F:mitochondrial promoter sequence-specific DNA binding"/>
    <property type="evidence" value="ECO:0007669"/>
    <property type="project" value="TreeGrafter"/>
</dbReference>
<comment type="subcellular location">
    <subcellularLocation>
        <location evidence="2">Mitochondrion</location>
    </subcellularLocation>
</comment>
<evidence type="ECO:0000256" key="7">
    <source>
        <dbReference type="ARBA" id="ARBA00022946"/>
    </source>
</evidence>
<keyword evidence="7" id="KW-0809">Transit peptide</keyword>
<dbReference type="EC" id="2.7.7.6" evidence="11"/>
<proteinExistence type="inferred from homology"/>
<dbReference type="FunFam" id="1.10.150.20:FF:000041">
    <property type="entry name" value="DNA-directed RNA polymerase"/>
    <property type="match status" value="1"/>
</dbReference>
<dbReference type="GO" id="GO:0003899">
    <property type="term" value="F:DNA-directed RNA polymerase activity"/>
    <property type="evidence" value="ECO:0007669"/>
    <property type="project" value="UniProtKB-EC"/>
</dbReference>
<dbReference type="EMBL" id="SNSC02000003">
    <property type="protein sequence ID" value="TID25721.1"/>
    <property type="molecule type" value="Genomic_DNA"/>
</dbReference>
<dbReference type="GO" id="GO:0006390">
    <property type="term" value="P:mitochondrial transcription"/>
    <property type="evidence" value="ECO:0007669"/>
    <property type="project" value="TreeGrafter"/>
</dbReference>
<evidence type="ECO:0000256" key="12">
    <source>
        <dbReference type="SAM" id="MobiDB-lite"/>
    </source>
</evidence>
<dbReference type="Gene3D" id="1.10.287.280">
    <property type="match status" value="1"/>
</dbReference>
<dbReference type="InterPro" id="IPR043502">
    <property type="entry name" value="DNA/RNA_pol_sf"/>
</dbReference>
<evidence type="ECO:0000256" key="1">
    <source>
        <dbReference type="ARBA" id="ARBA00004026"/>
    </source>
</evidence>
<keyword evidence="8" id="KW-0496">Mitochondrion</keyword>
<evidence type="ECO:0000256" key="11">
    <source>
        <dbReference type="RuleBase" id="RU003805"/>
    </source>
</evidence>
<dbReference type="Proteomes" id="UP000298493">
    <property type="component" value="Unassembled WGS sequence"/>
</dbReference>